<keyword evidence="3" id="KW-1185">Reference proteome</keyword>
<sequence length="215" mass="24740">MSFYKLEYSSDEEVIGKTAPQSQEFVSLIPVDHPNHLWSVWGELPDDIYIPDSILHRKAKVTDLISSSPIYYPIISDKLKNILAKHRSTGLKFLPTHLIVKDKKIDYWLMNAYKFDYQYIDFKKSIINKVGIGRVKIETLKINSASELETAIKKIVSPNTGVSVWIDKLVLQDNIPDEMIFIDRFKGSNYYVSESLKEEIENANCTGIDFVPHLQ</sequence>
<dbReference type="OrthoDB" id="824604at2"/>
<dbReference type="Pfam" id="PF07791">
    <property type="entry name" value="Imm11"/>
    <property type="match status" value="1"/>
</dbReference>
<feature type="domain" description="Immunity MXAN-0049 protein" evidence="1">
    <location>
        <begin position="56"/>
        <end position="211"/>
    </location>
</feature>
<organism evidence="2 3">
    <name type="scientific">Pedobacter cryophilus</name>
    <dbReference type="NCBI Taxonomy" id="2571271"/>
    <lineage>
        <taxon>Bacteria</taxon>
        <taxon>Pseudomonadati</taxon>
        <taxon>Bacteroidota</taxon>
        <taxon>Sphingobacteriia</taxon>
        <taxon>Sphingobacteriales</taxon>
        <taxon>Sphingobacteriaceae</taxon>
        <taxon>Pedobacter</taxon>
    </lineage>
</organism>
<evidence type="ECO:0000313" key="2">
    <source>
        <dbReference type="EMBL" id="TKC00799.1"/>
    </source>
</evidence>
<dbReference type="EMBL" id="SWBP01000001">
    <property type="protein sequence ID" value="TKC00799.1"/>
    <property type="molecule type" value="Genomic_DNA"/>
</dbReference>
<comment type="caution">
    <text evidence="2">The sequence shown here is derived from an EMBL/GenBank/DDBJ whole genome shotgun (WGS) entry which is preliminary data.</text>
</comment>
<evidence type="ECO:0000259" key="1">
    <source>
        <dbReference type="Pfam" id="PF07791"/>
    </source>
</evidence>
<dbReference type="InterPro" id="IPR012433">
    <property type="entry name" value="Imm11"/>
</dbReference>
<reference evidence="2 3" key="1">
    <citation type="submission" date="2019-04" db="EMBL/GenBank/DDBJ databases">
        <title>Pedobacter sp. AR-3-17 sp. nov., isolated from Arctic soil.</title>
        <authorList>
            <person name="Dahal R.H."/>
            <person name="Kim D.-U."/>
        </authorList>
    </citation>
    <scope>NUCLEOTIDE SEQUENCE [LARGE SCALE GENOMIC DNA]</scope>
    <source>
        <strain evidence="2 3">AR-3-17</strain>
    </source>
</reference>
<evidence type="ECO:0000313" key="3">
    <source>
        <dbReference type="Proteomes" id="UP000308181"/>
    </source>
</evidence>
<protein>
    <recommendedName>
        <fullName evidence="1">Immunity MXAN-0049 protein domain-containing protein</fullName>
    </recommendedName>
</protein>
<accession>A0A4U1C5X3</accession>
<dbReference type="RefSeq" id="WP_136825005.1">
    <property type="nucleotide sequence ID" value="NZ_SWBP01000001.1"/>
</dbReference>
<dbReference type="Proteomes" id="UP000308181">
    <property type="component" value="Unassembled WGS sequence"/>
</dbReference>
<gene>
    <name evidence="2" type="ORF">FA046_03745</name>
</gene>
<proteinExistence type="predicted"/>
<name>A0A4U1C5X3_9SPHI</name>
<dbReference type="AlphaFoldDB" id="A0A4U1C5X3"/>